<dbReference type="InterPro" id="IPR015943">
    <property type="entry name" value="WD40/YVTN_repeat-like_dom_sf"/>
</dbReference>
<comment type="similarity">
    <text evidence="1">Belongs to the TolB family.</text>
</comment>
<dbReference type="PANTHER" id="PTHR36842:SF1">
    <property type="entry name" value="PROTEIN TOLB"/>
    <property type="match status" value="1"/>
</dbReference>
<dbReference type="Pfam" id="PF07676">
    <property type="entry name" value="PD40"/>
    <property type="match status" value="1"/>
</dbReference>
<sequence>MKRFLLVYAVGLSLIMFGCRNTAPSATITPTAVALLATQNPTATPVPPTVDTANTPFPTLTATTTSTSTVTRTPRPATPRPTLTPTPGPSLPLPPPPSGSIIFLWDPNRYRDLGLIDTVNNLYVALPGETAIEWQVETLLESLNGKPSIALSPDQMRLAVTIVEDSNGSGSIETLGPSTDSANLFFYDLKTSDLVRLTDNYLDSWTISWVPDSSAIAYARFERLFSVNTNNLSINTLIDQLPDKVTRILWSPQGNSLAIELQDGSLFLYLPESGELLSPENVPPGNSSTILWSPNGEWLASSIIYSLGLFVVNTRTNEAVTLVNAEFSSLSSWSPDSQYLAYSQIERNDLINLYDTSVYLWDSKTQESHLILPKMQTKSHALWTPDGKQLVIGHLANEGQTLDLSLIDIDTGQTVTLWQSAFVDQNSSVYPISWSPDGTQLVMGYLADEGQTLTLSLIDINTGQLTTLWQSSFFADPSSTVQPIGWSPDGQWLLFFAQEAGKTGLSEIFNAGVYTVHRSGGEPILILNTANEQTQTFHPYGFYWLSQELLVLPSNE</sequence>
<dbReference type="InterPro" id="IPR011659">
    <property type="entry name" value="WD40"/>
</dbReference>
<feature type="compositionally biased region" description="Pro residues" evidence="2">
    <location>
        <begin position="76"/>
        <end position="94"/>
    </location>
</feature>
<dbReference type="PROSITE" id="PS51257">
    <property type="entry name" value="PROKAR_LIPOPROTEIN"/>
    <property type="match status" value="1"/>
</dbReference>
<gene>
    <name evidence="3" type="ORF">MNBD_CHLOROFLEXI01-294</name>
</gene>
<dbReference type="SUPFAM" id="SSF82171">
    <property type="entry name" value="DPP6 N-terminal domain-like"/>
    <property type="match status" value="1"/>
</dbReference>
<proteinExistence type="inferred from homology"/>
<dbReference type="PANTHER" id="PTHR36842">
    <property type="entry name" value="PROTEIN TOLB HOMOLOG"/>
    <property type="match status" value="1"/>
</dbReference>
<protein>
    <recommendedName>
        <fullName evidence="4">TolB protein, periplasmic protein involved in the tonb-independent uptake of group A colicins</fullName>
    </recommendedName>
</protein>
<accession>A0A3B0VX63</accession>
<dbReference type="Gene3D" id="2.120.10.30">
    <property type="entry name" value="TolB, C-terminal domain"/>
    <property type="match status" value="2"/>
</dbReference>
<feature type="region of interest" description="Disordered" evidence="2">
    <location>
        <begin position="45"/>
        <end position="94"/>
    </location>
</feature>
<evidence type="ECO:0008006" key="4">
    <source>
        <dbReference type="Google" id="ProtNLM"/>
    </source>
</evidence>
<evidence type="ECO:0000256" key="2">
    <source>
        <dbReference type="SAM" id="MobiDB-lite"/>
    </source>
</evidence>
<evidence type="ECO:0000313" key="3">
    <source>
        <dbReference type="EMBL" id="VAW43047.1"/>
    </source>
</evidence>
<dbReference type="Gene3D" id="2.130.10.10">
    <property type="entry name" value="YVTN repeat-like/Quinoprotein amine dehydrogenase"/>
    <property type="match status" value="1"/>
</dbReference>
<organism evidence="3">
    <name type="scientific">hydrothermal vent metagenome</name>
    <dbReference type="NCBI Taxonomy" id="652676"/>
    <lineage>
        <taxon>unclassified sequences</taxon>
        <taxon>metagenomes</taxon>
        <taxon>ecological metagenomes</taxon>
    </lineage>
</organism>
<name>A0A3B0VX63_9ZZZZ</name>
<dbReference type="InterPro" id="IPR011042">
    <property type="entry name" value="6-blade_b-propeller_TolB-like"/>
</dbReference>
<dbReference type="EMBL" id="UOEU01001007">
    <property type="protein sequence ID" value="VAW43047.1"/>
    <property type="molecule type" value="Genomic_DNA"/>
</dbReference>
<dbReference type="AlphaFoldDB" id="A0A3B0VX63"/>
<reference evidence="3" key="1">
    <citation type="submission" date="2018-06" db="EMBL/GenBank/DDBJ databases">
        <authorList>
            <person name="Zhirakovskaya E."/>
        </authorList>
    </citation>
    <scope>NUCLEOTIDE SEQUENCE</scope>
</reference>
<feature type="compositionally biased region" description="Low complexity" evidence="2">
    <location>
        <begin position="49"/>
        <end position="75"/>
    </location>
</feature>
<evidence type="ECO:0000256" key="1">
    <source>
        <dbReference type="ARBA" id="ARBA00009820"/>
    </source>
</evidence>